<dbReference type="PANTHER" id="PTHR42792:SF1">
    <property type="entry name" value="FLAGELLAR HOOK-ASSOCIATED PROTEIN 3"/>
    <property type="match status" value="1"/>
</dbReference>
<dbReference type="InterPro" id="IPR001029">
    <property type="entry name" value="Flagellin_N"/>
</dbReference>
<dbReference type="SUPFAM" id="SSF64518">
    <property type="entry name" value="Phase 1 flagellin"/>
    <property type="match status" value="1"/>
</dbReference>
<dbReference type="PANTHER" id="PTHR42792">
    <property type="entry name" value="FLAGELLIN"/>
    <property type="match status" value="1"/>
</dbReference>
<dbReference type="GO" id="GO:0005576">
    <property type="term" value="C:extracellular region"/>
    <property type="evidence" value="ECO:0007669"/>
    <property type="project" value="UniProtKB-SubCell"/>
</dbReference>
<dbReference type="GO" id="GO:0071973">
    <property type="term" value="P:bacterial-type flagellum-dependent cell motility"/>
    <property type="evidence" value="ECO:0007669"/>
    <property type="project" value="InterPro"/>
</dbReference>
<evidence type="ECO:0000256" key="4">
    <source>
        <dbReference type="ARBA" id="ARBA00023143"/>
    </source>
</evidence>
<dbReference type="Gene3D" id="1.20.1330.10">
    <property type="entry name" value="f41 fragment of flagellin, N-terminal domain"/>
    <property type="match status" value="2"/>
</dbReference>
<dbReference type="AlphaFoldDB" id="A0AAN0RHR9"/>
<dbReference type="KEGG" id="ptp:RCA23_c07890"/>
<dbReference type="InterPro" id="IPR001492">
    <property type="entry name" value="Flagellin"/>
</dbReference>
<evidence type="ECO:0000313" key="8">
    <source>
        <dbReference type="Proteomes" id="UP000028680"/>
    </source>
</evidence>
<organism evidence="7 8">
    <name type="scientific">Planktomarina temperata RCA23</name>
    <dbReference type="NCBI Taxonomy" id="666509"/>
    <lineage>
        <taxon>Bacteria</taxon>
        <taxon>Pseudomonadati</taxon>
        <taxon>Pseudomonadota</taxon>
        <taxon>Alphaproteobacteria</taxon>
        <taxon>Rhodobacterales</taxon>
        <taxon>Paracoccaceae</taxon>
        <taxon>Planktomarina</taxon>
    </lineage>
</organism>
<comment type="subcellular location">
    <subcellularLocation>
        <location evidence="1">Bacterial flagellum</location>
    </subcellularLocation>
    <subcellularLocation>
        <location evidence="2">Secreted</location>
    </subcellularLocation>
</comment>
<evidence type="ECO:0000256" key="1">
    <source>
        <dbReference type="ARBA" id="ARBA00004365"/>
    </source>
</evidence>
<reference evidence="7 8" key="1">
    <citation type="journal article" date="2014" name="ISME J.">
        <title>Adaptation of an abundant Roseobacter RCA organism to pelagic systems revealed by genomic and transcriptomic analyses.</title>
        <authorList>
            <person name="Voget S."/>
            <person name="Wemheuer B."/>
            <person name="Brinkhoff T."/>
            <person name="Vollmers J."/>
            <person name="Dietrich S."/>
            <person name="Giebel H.A."/>
            <person name="Beardsley C."/>
            <person name="Sardemann C."/>
            <person name="Bakenhus I."/>
            <person name="Billerbeck S."/>
            <person name="Daniel R."/>
            <person name="Simon M."/>
        </authorList>
    </citation>
    <scope>NUCLEOTIDE SEQUENCE [LARGE SCALE GENOMIC DNA]</scope>
    <source>
        <strain evidence="7 8">RCA23</strain>
    </source>
</reference>
<feature type="coiled-coil region" evidence="5">
    <location>
        <begin position="3"/>
        <end position="73"/>
    </location>
</feature>
<dbReference type="GO" id="GO:0005198">
    <property type="term" value="F:structural molecule activity"/>
    <property type="evidence" value="ECO:0007669"/>
    <property type="project" value="InterPro"/>
</dbReference>
<dbReference type="NCBIfam" id="TIGR02550">
    <property type="entry name" value="flagell_flgL"/>
    <property type="match status" value="1"/>
</dbReference>
<dbReference type="Pfam" id="PF00669">
    <property type="entry name" value="Flagellin_N"/>
    <property type="match status" value="1"/>
</dbReference>
<keyword evidence="7" id="KW-0966">Cell projection</keyword>
<keyword evidence="8" id="KW-1185">Reference proteome</keyword>
<keyword evidence="7" id="KW-0969">Cilium</keyword>
<dbReference type="EMBL" id="CP003984">
    <property type="protein sequence ID" value="AII86345.1"/>
    <property type="molecule type" value="Genomic_DNA"/>
</dbReference>
<sequence length="423" mass="45066">MFNQQTISNLSRLSVQLSELQTQVASGQKPIRPSTDPIATSKLFAAKDLQAGLERFRSNMNRIEARLSDTDEVTGQVQNLLIRLKELSIQASNDTLNAADRMSIRKEVTQHKNALVALANSRDTQGQALFGGYQTNDDPFKINLDGSVAYSGDNGLHSLPVSASLNITTGVDGVSSFMRVQTQEGTKSVFDIVQEFETSLEKSAVYATQSTVTSADGALLTFDIGPNPTPLGLRIEGPNGQADISADIVFGTMDSMIAAVNAKTELTGVRATAAEDGNGLVLLSTDGNGFTISHIDSDGVTGAEATPSNTIKLQQIQGDGRLGDTVTLVDKDSDLQTSLSGLDQAIDHFSLVQAQVGAYAATAQMQSELLARKEITVAEAISGITDADLTEVVTQLQSLLVNRDALRQVFAKVGQQSLFDLIR</sequence>
<evidence type="ECO:0000259" key="6">
    <source>
        <dbReference type="Pfam" id="PF00669"/>
    </source>
</evidence>
<protein>
    <submittedName>
        <fullName evidence="7">Flagellar hook-associated protein FlgL</fullName>
    </submittedName>
</protein>
<feature type="domain" description="Flagellin N-terminal" evidence="6">
    <location>
        <begin position="3"/>
        <end position="135"/>
    </location>
</feature>
<name>A0AAN0RHR9_9RHOB</name>
<evidence type="ECO:0000313" key="7">
    <source>
        <dbReference type="EMBL" id="AII86345.1"/>
    </source>
</evidence>
<keyword evidence="5" id="KW-0175">Coiled coil</keyword>
<gene>
    <name evidence="7" type="primary">flgL</name>
    <name evidence="7" type="ORF">RCA23_c07890</name>
</gene>
<accession>A0AAN0RHR9</accession>
<comment type="similarity">
    <text evidence="3">Belongs to the bacterial flagellin family.</text>
</comment>
<evidence type="ECO:0000256" key="2">
    <source>
        <dbReference type="ARBA" id="ARBA00004613"/>
    </source>
</evidence>
<proteinExistence type="inferred from homology"/>
<evidence type="ECO:0000256" key="5">
    <source>
        <dbReference type="SAM" id="Coils"/>
    </source>
</evidence>
<keyword evidence="4" id="KW-0975">Bacterial flagellum</keyword>
<keyword evidence="7" id="KW-0282">Flagellum</keyword>
<evidence type="ECO:0000256" key="3">
    <source>
        <dbReference type="ARBA" id="ARBA00005709"/>
    </source>
</evidence>
<dbReference type="Proteomes" id="UP000028680">
    <property type="component" value="Chromosome"/>
</dbReference>
<dbReference type="GO" id="GO:0009424">
    <property type="term" value="C:bacterial-type flagellum hook"/>
    <property type="evidence" value="ECO:0007669"/>
    <property type="project" value="InterPro"/>
</dbReference>
<dbReference type="InterPro" id="IPR013384">
    <property type="entry name" value="Flagell_FlgL"/>
</dbReference>